<proteinExistence type="predicted"/>
<evidence type="ECO:0000259" key="5">
    <source>
        <dbReference type="Pfam" id="PF24883"/>
    </source>
</evidence>
<feature type="repeat" description="ANK" evidence="3">
    <location>
        <begin position="1234"/>
        <end position="1267"/>
    </location>
</feature>
<dbReference type="SUPFAM" id="SSF48403">
    <property type="entry name" value="Ankyrin repeat"/>
    <property type="match status" value="2"/>
</dbReference>
<feature type="compositionally biased region" description="Polar residues" evidence="4">
    <location>
        <begin position="22"/>
        <end position="40"/>
    </location>
</feature>
<feature type="compositionally biased region" description="Polar residues" evidence="4">
    <location>
        <begin position="364"/>
        <end position="380"/>
    </location>
</feature>
<evidence type="ECO:0000256" key="1">
    <source>
        <dbReference type="ARBA" id="ARBA00022737"/>
    </source>
</evidence>
<dbReference type="Gene3D" id="3.40.50.300">
    <property type="entry name" value="P-loop containing nucleotide triphosphate hydrolases"/>
    <property type="match status" value="1"/>
</dbReference>
<dbReference type="InterPro" id="IPR002110">
    <property type="entry name" value="Ankyrin_rpt"/>
</dbReference>
<sequence length="1534" mass="164448">MAPKLRKRIRNKLFAPCRSRSDASSNQPARISQPQAQRQASPIPEEAFPTPATAKPWKSNLAGSEYSQSIRAPLRVVNPSSSTYSVDTDLPPTSAVSEKPPRSAAFENKASVTATTRAAPTESNGQNASVRNPQPPAIQGLVAASPDPDELSTTAPDHRNPLDDPTSTTKSSQPKARLDALRSHPVDSPFAGTFPDGIASTTAQALQAAAESVEELRAALELDPAGIDDSTSQKPPSNHIDDDSTSTYSKAPSEPSSFVSVPLTVGDANTVPCQPDSPFTHSPPQDVSLDAPSLAPESDQKVVSSTQEKEDPPKVTATVDDSASSYSRTTGEPSHQDDVAHDDLTSVDQALIDAQLMREIEQHLSPSFSSSADSKRNLQTAPEPLSESAPMVTEKPVTTGPTLEPAPAISDDFLAGPFHIETPVPTFFAELTLRPAPQPMKAFTIENPGLEDDAACPALQPAVTDDELRSTTPASIRSSIADEDLPGLQVPGDSSSRYDSAAGEDEGSPDVTKSPEDKNSLHVQSPTQHPQETESPDDKISPSNEPQLDTEAPPEEMTSADDNSSESSSLNGPTLVEIVEREVEEAAEPQSVIEGKDEELPSPEPAPAQTPTLPPADFSALETIKEEESPVQQPEEPTATTAPTGPFSSVFSSDTYTTWEINGGLLAIRGAPGAGKSTLITRIGEAFLNQVADGESQDSIASYTFHGVAEQMDARNNTKSGKVVTAMLHALVHQLMQGRGELAEAYSHAEERGWDLSDTELQDILLKHVRAKYHTKDGKEKRKLWVFIDAVDEVGENAAREIFDFFARLSAPRTSHGGLSPVNVCLACRSGSSPLQDTGHKLLQLNAEDFNGDDLTAYLDSELTHLLAHLSAEDAEKASQVIQQRAQGVFLWVILAVDLIRRSSQATSLEDVLQQISSAPTDLEEVYQQRIASIPESERTRCARLLQWVCFATRPLTLRELRVALVLDPSRAEIKSLQDLRSARDYIPSDTAMAATIPELTRGLLHANPDTATVAPLHESIKSFLAARGIDLLCNQPQGTAARTTDVHISRACLAYIAFPEYHQRPKAPGPPPPLASYVTACWHLHAELAERRGAQQGDLLDTLHSPAGSLNFRMWWRHYARMSSQAHPVAEEEEEVIDDRLTELLVHHTASPPTVFDLAAACGLCSTIGAALAAISETLAASPGMSAAEKEASGMTDATERTLLHWAAFSGDARVVAFFLARGDVGVAAVDRRRQTALHIAVIQGHAETAAMLLASPGCVVDARDEDGRAPLHYAALLGEVRLVRLLLGAGADVNVRDALGRTPLFAPCRAGDAGVVGALLERADANVNARDEMGRTVLHTAVAQRKRGVVGKLLERSDLDVNARDRAGWTALMLAVRMTDVGIVEALMGRGDLDVNAKRDGLGFVGPLLTAVGMGNEALVRVLLRRGDLDVNARGELWRTPLLLAVGKGDVEVVRLLLERMDLDVNARDVDGCTALMDAISAGNEAIVEMLLGRADADVYGKGVSGFVLLSMAEESGNEAVVRLMRERYHNC</sequence>
<feature type="compositionally biased region" description="Pro residues" evidence="4">
    <location>
        <begin position="602"/>
        <end position="614"/>
    </location>
</feature>
<feature type="compositionally biased region" description="Polar residues" evidence="4">
    <location>
        <begin position="61"/>
        <end position="70"/>
    </location>
</feature>
<feature type="domain" description="Nephrocystin 3-like N-terminal" evidence="5">
    <location>
        <begin position="649"/>
        <end position="813"/>
    </location>
</feature>
<dbReference type="Pfam" id="PF12796">
    <property type="entry name" value="Ank_2"/>
    <property type="match status" value="3"/>
</dbReference>
<keyword evidence="2 3" id="KW-0040">ANK repeat</keyword>
<dbReference type="PROSITE" id="PS50088">
    <property type="entry name" value="ANK_REPEAT"/>
    <property type="match status" value="3"/>
</dbReference>
<feature type="repeat" description="ANK" evidence="3">
    <location>
        <begin position="1268"/>
        <end position="1300"/>
    </location>
</feature>
<evidence type="ECO:0000256" key="3">
    <source>
        <dbReference type="PROSITE-ProRule" id="PRU00023"/>
    </source>
</evidence>
<keyword evidence="7" id="KW-1185">Reference proteome</keyword>
<feature type="compositionally biased region" description="Polar residues" evidence="4">
    <location>
        <begin position="110"/>
        <end position="132"/>
    </location>
</feature>
<dbReference type="Gene3D" id="1.25.40.20">
    <property type="entry name" value="Ankyrin repeat-containing domain"/>
    <property type="match status" value="3"/>
</dbReference>
<dbReference type="PANTHER" id="PTHR24198">
    <property type="entry name" value="ANKYRIN REPEAT AND PROTEIN KINASE DOMAIN-CONTAINING PROTEIN"/>
    <property type="match status" value="1"/>
</dbReference>
<dbReference type="PROSITE" id="PS50297">
    <property type="entry name" value="ANK_REP_REGION"/>
    <property type="match status" value="1"/>
</dbReference>
<feature type="compositionally biased region" description="Polar residues" evidence="4">
    <location>
        <begin position="521"/>
        <end position="530"/>
    </location>
</feature>
<dbReference type="OrthoDB" id="3693289at2759"/>
<dbReference type="PANTHER" id="PTHR24198:SF165">
    <property type="entry name" value="ANKYRIN REPEAT-CONTAINING PROTEIN-RELATED"/>
    <property type="match status" value="1"/>
</dbReference>
<dbReference type="Pfam" id="PF24883">
    <property type="entry name" value="NPHP3_N"/>
    <property type="match status" value="1"/>
</dbReference>
<protein>
    <recommendedName>
        <fullName evidence="5">Nephrocystin 3-like N-terminal domain-containing protein</fullName>
    </recommendedName>
</protein>
<evidence type="ECO:0000256" key="2">
    <source>
        <dbReference type="ARBA" id="ARBA00023043"/>
    </source>
</evidence>
<evidence type="ECO:0000313" key="6">
    <source>
        <dbReference type="EMBL" id="KAF4307091.1"/>
    </source>
</evidence>
<feature type="compositionally biased region" description="Low complexity" evidence="4">
    <location>
        <begin position="630"/>
        <end position="646"/>
    </location>
</feature>
<dbReference type="Proteomes" id="UP000572817">
    <property type="component" value="Unassembled WGS sequence"/>
</dbReference>
<feature type="compositionally biased region" description="Basic and acidic residues" evidence="4">
    <location>
        <begin position="176"/>
        <end position="185"/>
    </location>
</feature>
<feature type="repeat" description="ANK" evidence="3">
    <location>
        <begin position="1335"/>
        <end position="1368"/>
    </location>
</feature>
<feature type="region of interest" description="Disordered" evidence="4">
    <location>
        <begin position="1"/>
        <end position="197"/>
    </location>
</feature>
<comment type="caution">
    <text evidence="6">The sequence shown here is derived from an EMBL/GenBank/DDBJ whole genome shotgun (WGS) entry which is preliminary data.</text>
</comment>
<feature type="region of interest" description="Disordered" evidence="4">
    <location>
        <begin position="362"/>
        <end position="410"/>
    </location>
</feature>
<dbReference type="InterPro" id="IPR056884">
    <property type="entry name" value="NPHP3-like_N"/>
</dbReference>
<feature type="compositionally biased region" description="Basic residues" evidence="4">
    <location>
        <begin position="1"/>
        <end position="11"/>
    </location>
</feature>
<keyword evidence="1" id="KW-0677">Repeat</keyword>
<feature type="compositionally biased region" description="Polar residues" evidence="4">
    <location>
        <begin position="165"/>
        <end position="174"/>
    </location>
</feature>
<evidence type="ECO:0000313" key="7">
    <source>
        <dbReference type="Proteomes" id="UP000572817"/>
    </source>
</evidence>
<feature type="region of interest" description="Disordered" evidence="4">
    <location>
        <begin position="220"/>
        <end position="342"/>
    </location>
</feature>
<accession>A0A8H4N5X0</accession>
<feature type="region of interest" description="Disordered" evidence="4">
    <location>
        <begin position="442"/>
        <end position="649"/>
    </location>
</feature>
<dbReference type="SMART" id="SM00248">
    <property type="entry name" value="ANK"/>
    <property type="match status" value="9"/>
</dbReference>
<dbReference type="PRINTS" id="PR01415">
    <property type="entry name" value="ANKYRIN"/>
</dbReference>
<dbReference type="InterPro" id="IPR036770">
    <property type="entry name" value="Ankyrin_rpt-contain_sf"/>
</dbReference>
<evidence type="ECO:0000256" key="4">
    <source>
        <dbReference type="SAM" id="MobiDB-lite"/>
    </source>
</evidence>
<organism evidence="6 7">
    <name type="scientific">Botryosphaeria dothidea</name>
    <dbReference type="NCBI Taxonomy" id="55169"/>
    <lineage>
        <taxon>Eukaryota</taxon>
        <taxon>Fungi</taxon>
        <taxon>Dikarya</taxon>
        <taxon>Ascomycota</taxon>
        <taxon>Pezizomycotina</taxon>
        <taxon>Dothideomycetes</taxon>
        <taxon>Dothideomycetes incertae sedis</taxon>
        <taxon>Botryosphaeriales</taxon>
        <taxon>Botryosphaeriaceae</taxon>
        <taxon>Botryosphaeria</taxon>
    </lineage>
</organism>
<feature type="compositionally biased region" description="Polar residues" evidence="4">
    <location>
        <begin position="245"/>
        <end position="259"/>
    </location>
</feature>
<name>A0A8H4N5X0_9PEZI</name>
<reference evidence="6" key="1">
    <citation type="submission" date="2020-04" db="EMBL/GenBank/DDBJ databases">
        <title>Genome Assembly and Annotation of Botryosphaeria dothidea sdau 11-99, a Latent Pathogen of Apple Fruit Ring Rot in China.</title>
        <authorList>
            <person name="Yu C."/>
            <person name="Diao Y."/>
            <person name="Lu Q."/>
            <person name="Zhao J."/>
            <person name="Cui S."/>
            <person name="Peng C."/>
            <person name="He B."/>
            <person name="Liu H."/>
        </authorList>
    </citation>
    <scope>NUCLEOTIDE SEQUENCE [LARGE SCALE GENOMIC DNA]</scope>
    <source>
        <strain evidence="6">Sdau11-99</strain>
    </source>
</reference>
<gene>
    <name evidence="6" type="ORF">GTA08_BOTSDO05481</name>
</gene>
<feature type="compositionally biased region" description="Polar residues" evidence="4">
    <location>
        <begin position="319"/>
        <end position="333"/>
    </location>
</feature>
<dbReference type="EMBL" id="WWBZ02000033">
    <property type="protein sequence ID" value="KAF4307091.1"/>
    <property type="molecule type" value="Genomic_DNA"/>
</dbReference>
<dbReference type="InterPro" id="IPR027417">
    <property type="entry name" value="P-loop_NTPase"/>
</dbReference>